<evidence type="ECO:0000256" key="2">
    <source>
        <dbReference type="ARBA" id="ARBA00023015"/>
    </source>
</evidence>
<dbReference type="RefSeq" id="WP_397556683.1">
    <property type="nucleotide sequence ID" value="NZ_JBIQWL010000004.1"/>
</dbReference>
<evidence type="ECO:0000256" key="1">
    <source>
        <dbReference type="ARBA" id="ARBA00009437"/>
    </source>
</evidence>
<reference evidence="6 7" key="1">
    <citation type="submission" date="2024-09" db="EMBL/GenBank/DDBJ databases">
        <authorList>
            <person name="Pan X."/>
        </authorList>
    </citation>
    <scope>NUCLEOTIDE SEQUENCE [LARGE SCALE GENOMIC DNA]</scope>
    <source>
        <strain evidence="6 7">B2969</strain>
    </source>
</reference>
<dbReference type="Pfam" id="PF00126">
    <property type="entry name" value="HTH_1"/>
    <property type="match status" value="1"/>
</dbReference>
<gene>
    <name evidence="6" type="ORF">ACH3VR_12735</name>
</gene>
<dbReference type="EMBL" id="JBIQWL010000004">
    <property type="protein sequence ID" value="MFH8251229.1"/>
    <property type="molecule type" value="Genomic_DNA"/>
</dbReference>
<dbReference type="Gene3D" id="1.10.10.10">
    <property type="entry name" value="Winged helix-like DNA-binding domain superfamily/Winged helix DNA-binding domain"/>
    <property type="match status" value="1"/>
</dbReference>
<dbReference type="PANTHER" id="PTHR30118:SF15">
    <property type="entry name" value="TRANSCRIPTIONAL REGULATORY PROTEIN"/>
    <property type="match status" value="1"/>
</dbReference>
<name>A0ABW7Q8N2_9MICO</name>
<comment type="similarity">
    <text evidence="1">Belongs to the LysR transcriptional regulatory family.</text>
</comment>
<dbReference type="Gene3D" id="3.40.190.10">
    <property type="entry name" value="Periplasmic binding protein-like II"/>
    <property type="match status" value="2"/>
</dbReference>
<dbReference type="Pfam" id="PF03466">
    <property type="entry name" value="LysR_substrate"/>
    <property type="match status" value="1"/>
</dbReference>
<evidence type="ECO:0000256" key="3">
    <source>
        <dbReference type="ARBA" id="ARBA00023125"/>
    </source>
</evidence>
<dbReference type="InterPro" id="IPR000847">
    <property type="entry name" value="LysR_HTH_N"/>
</dbReference>
<proteinExistence type="inferred from homology"/>
<dbReference type="SUPFAM" id="SSF46785">
    <property type="entry name" value="Winged helix' DNA-binding domain"/>
    <property type="match status" value="1"/>
</dbReference>
<dbReference type="PRINTS" id="PR00039">
    <property type="entry name" value="HTHLYSR"/>
</dbReference>
<dbReference type="PROSITE" id="PS50931">
    <property type="entry name" value="HTH_LYSR"/>
    <property type="match status" value="1"/>
</dbReference>
<sequence length="318" mass="34637">MSDVRKLDLNLVVVLDALLAERNLTRAGEQVGMTQPAVSGALTRLRELFDDPLLEREGRGFVLTPRAEALIPVVAECMTSVHRTFDILPTFDPATSTRTFLVSASDYVLAEITSPLLSVLQREAPHTRVEFDGLPVTDMVSPIDLLRRDVTIAGAGRGVPGKRASLFSDRYVCIVDAGNPALEDGALSLDALRRLRYVRSVFGPHVSTHVDDMLSAAEIVPRTAVTVQGFMPVPFAVAGTPWVGWVPERTANRYADTLGLVIARTPIAPAVLVEAAHWHPSKSDDPALQWLVQQLRRAAELVEFGADPLDDDFADEDA</sequence>
<keyword evidence="4" id="KW-0804">Transcription</keyword>
<accession>A0ABW7Q8N2</accession>
<dbReference type="SUPFAM" id="SSF53850">
    <property type="entry name" value="Periplasmic binding protein-like II"/>
    <property type="match status" value="1"/>
</dbReference>
<evidence type="ECO:0000256" key="4">
    <source>
        <dbReference type="ARBA" id="ARBA00023163"/>
    </source>
</evidence>
<keyword evidence="7" id="KW-1185">Reference proteome</keyword>
<comment type="caution">
    <text evidence="6">The sequence shown here is derived from an EMBL/GenBank/DDBJ whole genome shotgun (WGS) entry which is preliminary data.</text>
</comment>
<keyword evidence="2" id="KW-0805">Transcription regulation</keyword>
<dbReference type="Proteomes" id="UP001610861">
    <property type="component" value="Unassembled WGS sequence"/>
</dbReference>
<dbReference type="PANTHER" id="PTHR30118">
    <property type="entry name" value="HTH-TYPE TRANSCRIPTIONAL REGULATOR LEUO-RELATED"/>
    <property type="match status" value="1"/>
</dbReference>
<dbReference type="InterPro" id="IPR036388">
    <property type="entry name" value="WH-like_DNA-bd_sf"/>
</dbReference>
<dbReference type="InterPro" id="IPR005119">
    <property type="entry name" value="LysR_subst-bd"/>
</dbReference>
<keyword evidence="3" id="KW-0238">DNA-binding</keyword>
<protein>
    <submittedName>
        <fullName evidence="6">LysR family transcriptional regulator</fullName>
    </submittedName>
</protein>
<feature type="domain" description="HTH lysR-type" evidence="5">
    <location>
        <begin position="7"/>
        <end position="64"/>
    </location>
</feature>
<dbReference type="InterPro" id="IPR036390">
    <property type="entry name" value="WH_DNA-bd_sf"/>
</dbReference>
<evidence type="ECO:0000313" key="7">
    <source>
        <dbReference type="Proteomes" id="UP001610861"/>
    </source>
</evidence>
<dbReference type="CDD" id="cd08417">
    <property type="entry name" value="PBP2_Nitroaromatics_like"/>
    <property type="match status" value="1"/>
</dbReference>
<dbReference type="InterPro" id="IPR050389">
    <property type="entry name" value="LysR-type_TF"/>
</dbReference>
<evidence type="ECO:0000259" key="5">
    <source>
        <dbReference type="PROSITE" id="PS50931"/>
    </source>
</evidence>
<organism evidence="6 7">
    <name type="scientific">Microbacterium alkaliflavum</name>
    <dbReference type="NCBI Taxonomy" id="3248839"/>
    <lineage>
        <taxon>Bacteria</taxon>
        <taxon>Bacillati</taxon>
        <taxon>Actinomycetota</taxon>
        <taxon>Actinomycetes</taxon>
        <taxon>Micrococcales</taxon>
        <taxon>Microbacteriaceae</taxon>
        <taxon>Microbacterium</taxon>
    </lineage>
</organism>
<dbReference type="InterPro" id="IPR037402">
    <property type="entry name" value="YidZ_PBP2"/>
</dbReference>
<evidence type="ECO:0000313" key="6">
    <source>
        <dbReference type="EMBL" id="MFH8251229.1"/>
    </source>
</evidence>